<organism evidence="9 10">
    <name type="scientific">Nonomuraea insulae</name>
    <dbReference type="NCBI Taxonomy" id="1616787"/>
    <lineage>
        <taxon>Bacteria</taxon>
        <taxon>Bacillati</taxon>
        <taxon>Actinomycetota</taxon>
        <taxon>Actinomycetes</taxon>
        <taxon>Streptosporangiales</taxon>
        <taxon>Streptosporangiaceae</taxon>
        <taxon>Nonomuraea</taxon>
    </lineage>
</organism>
<dbReference type="GO" id="GO:0016787">
    <property type="term" value="F:hydrolase activity"/>
    <property type="evidence" value="ECO:0007669"/>
    <property type="project" value="UniProtKB-KW"/>
</dbReference>
<feature type="chain" id="PRO_5047186208" evidence="8">
    <location>
        <begin position="18"/>
        <end position="385"/>
    </location>
</feature>
<protein>
    <submittedName>
        <fullName evidence="9">Tannase/feruloyl esterase family alpha/beta hydrolase</fullName>
    </submittedName>
</protein>
<evidence type="ECO:0000256" key="6">
    <source>
        <dbReference type="ARBA" id="ARBA00022837"/>
    </source>
</evidence>
<dbReference type="Proteomes" id="UP001596058">
    <property type="component" value="Unassembled WGS sequence"/>
</dbReference>
<keyword evidence="5 9" id="KW-0378">Hydrolase</keyword>
<keyword evidence="7" id="KW-1015">Disulfide bond</keyword>
<accession>A0ABW1CMP3</accession>
<dbReference type="InterPro" id="IPR011118">
    <property type="entry name" value="Tannase/feruloyl_esterase"/>
</dbReference>
<evidence type="ECO:0000256" key="1">
    <source>
        <dbReference type="ARBA" id="ARBA00006249"/>
    </source>
</evidence>
<evidence type="ECO:0000256" key="5">
    <source>
        <dbReference type="ARBA" id="ARBA00022801"/>
    </source>
</evidence>
<comment type="caution">
    <text evidence="9">The sequence shown here is derived from an EMBL/GenBank/DDBJ whole genome shotgun (WGS) entry which is preliminary data.</text>
</comment>
<keyword evidence="10" id="KW-1185">Reference proteome</keyword>
<dbReference type="Pfam" id="PF07519">
    <property type="entry name" value="Tannase"/>
    <property type="match status" value="1"/>
</dbReference>
<evidence type="ECO:0000256" key="7">
    <source>
        <dbReference type="ARBA" id="ARBA00023157"/>
    </source>
</evidence>
<evidence type="ECO:0000256" key="8">
    <source>
        <dbReference type="SAM" id="SignalP"/>
    </source>
</evidence>
<feature type="signal peptide" evidence="8">
    <location>
        <begin position="1"/>
        <end position="17"/>
    </location>
</feature>
<evidence type="ECO:0000256" key="3">
    <source>
        <dbReference type="ARBA" id="ARBA00022723"/>
    </source>
</evidence>
<dbReference type="RefSeq" id="WP_379516527.1">
    <property type="nucleotide sequence ID" value="NZ_JBHSPA010000027.1"/>
</dbReference>
<evidence type="ECO:0000313" key="9">
    <source>
        <dbReference type="EMBL" id="MFC5827026.1"/>
    </source>
</evidence>
<gene>
    <name evidence="9" type="ORF">ACFPZ3_24405</name>
</gene>
<evidence type="ECO:0000256" key="4">
    <source>
        <dbReference type="ARBA" id="ARBA00022729"/>
    </source>
</evidence>
<keyword evidence="2" id="KW-0719">Serine esterase</keyword>
<sequence>MLIVLTLVAGLLTPAHQAPLAVPGAEHVVTAKLADLTTAGTVASGHTDPADWAGLHASGTVNPTGVPGIQLDGYFPDTSATNTNHGWNHDAQFVIRLPDRWNGGLIVTGAPGNREQYANDYTISDYVLSRGYAFVATDKGNTSPEFHTDGREPGDAIAEWNQRVTQLTVAAKAVARRRYGRAPARTYMMGMSNGGYLVRWQLENRGWLYDGGVDYEGTLWSVDHDNLLTFLPAALRAYPDDPAGVRAAGFPEGSEFLWPYHYANFWQLTARIYQQEMDPSYTGDPADYDYHARKPYAAVAKIALTGRITKPLITLHGTLDCLLPISKDSDQYAEMVGPNRPFRYHRIEGGNHFDGLVDSYPDGLRPMVPEVRDALVELEQWVGAR</sequence>
<keyword evidence="4 8" id="KW-0732">Signal</keyword>
<evidence type="ECO:0000313" key="10">
    <source>
        <dbReference type="Proteomes" id="UP001596058"/>
    </source>
</evidence>
<proteinExistence type="inferred from homology"/>
<dbReference type="Gene3D" id="3.40.50.1820">
    <property type="entry name" value="alpha/beta hydrolase"/>
    <property type="match status" value="1"/>
</dbReference>
<evidence type="ECO:0000256" key="2">
    <source>
        <dbReference type="ARBA" id="ARBA00022487"/>
    </source>
</evidence>
<keyword evidence="3" id="KW-0479">Metal-binding</keyword>
<dbReference type="SUPFAM" id="SSF53474">
    <property type="entry name" value="alpha/beta-Hydrolases"/>
    <property type="match status" value="1"/>
</dbReference>
<keyword evidence="6" id="KW-0106">Calcium</keyword>
<comment type="similarity">
    <text evidence="1">Belongs to the tannase family.</text>
</comment>
<dbReference type="InterPro" id="IPR029058">
    <property type="entry name" value="AB_hydrolase_fold"/>
</dbReference>
<reference evidence="10" key="1">
    <citation type="journal article" date="2019" name="Int. J. Syst. Evol. Microbiol.">
        <title>The Global Catalogue of Microorganisms (GCM) 10K type strain sequencing project: providing services to taxonomists for standard genome sequencing and annotation.</title>
        <authorList>
            <consortium name="The Broad Institute Genomics Platform"/>
            <consortium name="The Broad Institute Genome Sequencing Center for Infectious Disease"/>
            <person name="Wu L."/>
            <person name="Ma J."/>
        </authorList>
    </citation>
    <scope>NUCLEOTIDE SEQUENCE [LARGE SCALE GENOMIC DNA]</scope>
    <source>
        <strain evidence="10">CCUG 53903</strain>
    </source>
</reference>
<name>A0ABW1CMP3_9ACTN</name>
<dbReference type="EMBL" id="JBHSPA010000027">
    <property type="protein sequence ID" value="MFC5827026.1"/>
    <property type="molecule type" value="Genomic_DNA"/>
</dbReference>